<dbReference type="AlphaFoldDB" id="A0A973W803"/>
<evidence type="ECO:0000313" key="1">
    <source>
        <dbReference type="EMBL" id="NVI49263.1"/>
    </source>
</evidence>
<organism evidence="1">
    <name type="scientific">Bradyrhizobium septentrionale</name>
    <dbReference type="NCBI Taxonomy" id="1404411"/>
    <lineage>
        <taxon>Bacteria</taxon>
        <taxon>Pseudomonadati</taxon>
        <taxon>Pseudomonadota</taxon>
        <taxon>Alphaproteobacteria</taxon>
        <taxon>Hyphomicrobiales</taxon>
        <taxon>Nitrobacteraceae</taxon>
        <taxon>Bradyrhizobium</taxon>
    </lineage>
</organism>
<accession>A0A973W803</accession>
<gene>
    <name evidence="1" type="ORF">HAP48_041780</name>
</gene>
<name>A0A973W803_9BRAD</name>
<dbReference type="RefSeq" id="WP_166213747.1">
    <property type="nucleotide sequence ID" value="NZ_CP088285.1"/>
</dbReference>
<dbReference type="EMBL" id="JAAOLE020000001">
    <property type="protein sequence ID" value="NVI49263.1"/>
    <property type="molecule type" value="Genomic_DNA"/>
</dbReference>
<reference evidence="1" key="1">
    <citation type="submission" date="2020-06" db="EMBL/GenBank/DDBJ databases">
        <title>Whole Genome Sequence of Bradyrhizobium sp. Strain 1S1.</title>
        <authorList>
            <person name="Bromfield E.S.P."/>
            <person name="Cloutier S."/>
        </authorList>
    </citation>
    <scope>NUCLEOTIDE SEQUENCE [LARGE SCALE GENOMIC DNA]</scope>
    <source>
        <strain evidence="1">1S1</strain>
    </source>
</reference>
<sequence length="320" mass="35473">MTAKAKKVSSPAAQQDQVIGFELSPALVAFRRTAGDANRHLNTLLVAIETLTSTTPIKPKGLAVPWTKPGVKKEWDDSRDYVLKGCMVALVDGLDQYMRVLSRIPGLTAPELNDTLNGRKEPGDQRRPTVAERLEALASHYPKTVPKEYIAALYLLVTWRNQFVHRDYRFDLGLSIRKTLTGAAPGFAKGFQGTDITSALKRFGSREPPSLNDLAFLIAIAQRTVRLMDEHLLQLQNGADYATALMRYLIASSEDPKAFVEDTWMYGGNRSAGRVHALFLDNGGNHDPDRSPNAPSITRKKLNDLFAFGRVRARHLFGSV</sequence>
<proteinExistence type="predicted"/>
<comment type="caution">
    <text evidence="1">The sequence shown here is derived from an EMBL/GenBank/DDBJ whole genome shotgun (WGS) entry which is preliminary data.</text>
</comment>
<protein>
    <submittedName>
        <fullName evidence="1">Uncharacterized protein</fullName>
    </submittedName>
</protein>